<sequence>MINTTNLKLGKLPFEKDERDLKLAAYIDKTVLPTPPDSTNDYEAFTDWGMFLNDKIGDCAIAGPLHMLMLWLTQGGKTPEFTDANALEAYSAISGYDPKTGENDNGCMLRDVLKYWKNTGIPDKNGVRHKIGAFVQLDQADHEEIKIAQYLFSALNIGFLVPAYAMEQFEKGEPWDVQTKNASIEGGHCVIDAGYGKLTSKKRLEAVVRIVKITKEGIWVITWGKKQFMTWKFWDKYVDEAWCVLSEEFLVNGKSPDGFDLKQLQADLKALD</sequence>
<dbReference type="KEGG" id="mew:MSWAN_1611"/>
<name>F6D2A5_METPW</name>
<dbReference type="AlphaFoldDB" id="F6D2A5"/>
<dbReference type="Proteomes" id="UP000009231">
    <property type="component" value="Chromosome"/>
</dbReference>
<dbReference type="EMBL" id="CP002772">
    <property type="protein sequence ID" value="AEG18622.1"/>
    <property type="molecule type" value="Genomic_DNA"/>
</dbReference>
<evidence type="ECO:0000313" key="1">
    <source>
        <dbReference type="EMBL" id="AEG18622.1"/>
    </source>
</evidence>
<dbReference type="HOGENOM" id="CLU_074784_0_0_2"/>
<reference evidence="1 2" key="1">
    <citation type="journal article" date="2014" name="Int. J. Syst. Evol. Microbiol.">
        <title>Methanobacterium paludis sp. nov. and a novel strain of Methanobacterium lacus isolated from northern peatlands.</title>
        <authorList>
            <person name="Cadillo-Quiroz H."/>
            <person name="Brauer S.L."/>
            <person name="Goodson N."/>
            <person name="Yavitt J.B."/>
            <person name="Zinder S.H."/>
        </authorList>
    </citation>
    <scope>NUCLEOTIDE SEQUENCE [LARGE SCALE GENOMIC DNA]</scope>
    <source>
        <strain evidence="2">DSM 25820 / JCM 18151 / SWAN1</strain>
    </source>
</reference>
<keyword evidence="2" id="KW-1185">Reference proteome</keyword>
<organism evidence="1 2">
    <name type="scientific">Methanobacterium paludis (strain DSM 25820 / JCM 18151 / SWAN1)</name>
    <dbReference type="NCBI Taxonomy" id="868131"/>
    <lineage>
        <taxon>Archaea</taxon>
        <taxon>Methanobacteriati</taxon>
        <taxon>Methanobacteriota</taxon>
        <taxon>Methanomada group</taxon>
        <taxon>Methanobacteria</taxon>
        <taxon>Methanobacteriales</taxon>
        <taxon>Methanobacteriaceae</taxon>
        <taxon>Methanobacterium</taxon>
    </lineage>
</organism>
<gene>
    <name evidence="1" type="ordered locus">MSWAN_1611</name>
</gene>
<proteinExistence type="predicted"/>
<protein>
    <submittedName>
        <fullName evidence="1">Uncharacterized protein</fullName>
    </submittedName>
</protein>
<evidence type="ECO:0000313" key="2">
    <source>
        <dbReference type="Proteomes" id="UP000009231"/>
    </source>
</evidence>
<accession>F6D2A5</accession>